<proteinExistence type="predicted"/>
<evidence type="ECO:0000259" key="2">
    <source>
        <dbReference type="Pfam" id="PF10419"/>
    </source>
</evidence>
<evidence type="ECO:0000313" key="3">
    <source>
        <dbReference type="EMBL" id="KAF2115410.1"/>
    </source>
</evidence>
<dbReference type="AlphaFoldDB" id="A0A6A5Z7I9"/>
<feature type="domain" description="Transcription factor TFIIIC triple barrel" evidence="2">
    <location>
        <begin position="12"/>
        <end position="148"/>
    </location>
</feature>
<feature type="region of interest" description="Disordered" evidence="1">
    <location>
        <begin position="163"/>
        <end position="186"/>
    </location>
</feature>
<dbReference type="OrthoDB" id="1877767at2759"/>
<feature type="compositionally biased region" description="Polar residues" evidence="1">
    <location>
        <begin position="64"/>
        <end position="75"/>
    </location>
</feature>
<dbReference type="InterPro" id="IPR019481">
    <property type="entry name" value="TFIIIC_triple_barrel"/>
</dbReference>
<name>A0A6A5Z7I9_9PLEO</name>
<organism evidence="3 4">
    <name type="scientific">Lophiotrema nucula</name>
    <dbReference type="NCBI Taxonomy" id="690887"/>
    <lineage>
        <taxon>Eukaryota</taxon>
        <taxon>Fungi</taxon>
        <taxon>Dikarya</taxon>
        <taxon>Ascomycota</taxon>
        <taxon>Pezizomycotina</taxon>
        <taxon>Dothideomycetes</taxon>
        <taxon>Pleosporomycetidae</taxon>
        <taxon>Pleosporales</taxon>
        <taxon>Lophiotremataceae</taxon>
        <taxon>Lophiotrema</taxon>
    </lineage>
</organism>
<accession>A0A6A5Z7I9</accession>
<keyword evidence="4" id="KW-1185">Reference proteome</keyword>
<dbReference type="Proteomes" id="UP000799770">
    <property type="component" value="Unassembled WGS sequence"/>
</dbReference>
<dbReference type="EMBL" id="ML977323">
    <property type="protein sequence ID" value="KAF2115410.1"/>
    <property type="molecule type" value="Genomic_DNA"/>
</dbReference>
<evidence type="ECO:0000256" key="1">
    <source>
        <dbReference type="SAM" id="MobiDB-lite"/>
    </source>
</evidence>
<protein>
    <recommendedName>
        <fullName evidence="2">Transcription factor TFIIIC triple barrel domain-containing protein</fullName>
    </recommendedName>
</protein>
<feature type="non-terminal residue" evidence="3">
    <location>
        <position position="216"/>
    </location>
</feature>
<feature type="non-terminal residue" evidence="3">
    <location>
        <position position="1"/>
    </location>
</feature>
<sequence>EEEWEYEYDENEAEDFYITLDLSNIPPKGTVVGSVDSQLPVPRISKTSSLQNRLRAFKRRDSGENATDSPISSEPASLGAMQINGLHTSIPLIVYEDQLLSCKWTSTIGTDMYFVKPDPDLGQPLRKLHSADLLGISSTKLMAVEARLRPRDEVVQQVTLPDMATSNPLDTSGAVEAHTTRGPPTSFLQKLNEAKAKRGDKTRLAFARSSGEARLI</sequence>
<dbReference type="Gene3D" id="2.60.40.4370">
    <property type="match status" value="1"/>
</dbReference>
<gene>
    <name evidence="3" type="ORF">BDV96DRAFT_460349</name>
</gene>
<reference evidence="3" key="1">
    <citation type="journal article" date="2020" name="Stud. Mycol.">
        <title>101 Dothideomycetes genomes: a test case for predicting lifestyles and emergence of pathogens.</title>
        <authorList>
            <person name="Haridas S."/>
            <person name="Albert R."/>
            <person name="Binder M."/>
            <person name="Bloem J."/>
            <person name="Labutti K."/>
            <person name="Salamov A."/>
            <person name="Andreopoulos B."/>
            <person name="Baker S."/>
            <person name="Barry K."/>
            <person name="Bills G."/>
            <person name="Bluhm B."/>
            <person name="Cannon C."/>
            <person name="Castanera R."/>
            <person name="Culley D."/>
            <person name="Daum C."/>
            <person name="Ezra D."/>
            <person name="Gonzalez J."/>
            <person name="Henrissat B."/>
            <person name="Kuo A."/>
            <person name="Liang C."/>
            <person name="Lipzen A."/>
            <person name="Lutzoni F."/>
            <person name="Magnuson J."/>
            <person name="Mondo S."/>
            <person name="Nolan M."/>
            <person name="Ohm R."/>
            <person name="Pangilinan J."/>
            <person name="Park H.-J."/>
            <person name="Ramirez L."/>
            <person name="Alfaro M."/>
            <person name="Sun H."/>
            <person name="Tritt A."/>
            <person name="Yoshinaga Y."/>
            <person name="Zwiers L.-H."/>
            <person name="Turgeon B."/>
            <person name="Goodwin S."/>
            <person name="Spatafora J."/>
            <person name="Crous P."/>
            <person name="Grigoriev I."/>
        </authorList>
    </citation>
    <scope>NUCLEOTIDE SEQUENCE</scope>
    <source>
        <strain evidence="3">CBS 627.86</strain>
    </source>
</reference>
<dbReference type="Pfam" id="PF10419">
    <property type="entry name" value="TFIIIC_sub6"/>
    <property type="match status" value="1"/>
</dbReference>
<evidence type="ECO:0000313" key="4">
    <source>
        <dbReference type="Proteomes" id="UP000799770"/>
    </source>
</evidence>
<feature type="region of interest" description="Disordered" evidence="1">
    <location>
        <begin position="57"/>
        <end position="76"/>
    </location>
</feature>